<comment type="caution">
    <text evidence="3">The sequence shown here is derived from an EMBL/GenBank/DDBJ whole genome shotgun (WGS) entry which is preliminary data.</text>
</comment>
<dbReference type="PANTHER" id="PTHR11552:SF134">
    <property type="entry name" value="GLUCOSE-METHANOL-CHOLINE OXIDOREDUCTASE N-TERMINAL DOMAIN-CONTAINING PROTEIN"/>
    <property type="match status" value="1"/>
</dbReference>
<evidence type="ECO:0000313" key="4">
    <source>
        <dbReference type="Proteomes" id="UP001465668"/>
    </source>
</evidence>
<feature type="domain" description="Glucose-methanol-choline oxidoreductase N-terminal" evidence="2">
    <location>
        <begin position="264"/>
        <end position="278"/>
    </location>
</feature>
<dbReference type="Proteomes" id="UP001465668">
    <property type="component" value="Unassembled WGS sequence"/>
</dbReference>
<dbReference type="SUPFAM" id="SSF54373">
    <property type="entry name" value="FAD-linked reductases, C-terminal domain"/>
    <property type="match status" value="1"/>
</dbReference>
<gene>
    <name evidence="3" type="ORF">SCAR479_10308</name>
</gene>
<evidence type="ECO:0000259" key="2">
    <source>
        <dbReference type="PROSITE" id="PS00624"/>
    </source>
</evidence>
<dbReference type="Gene3D" id="3.30.560.10">
    <property type="entry name" value="Glucose Oxidase, domain 3"/>
    <property type="match status" value="1"/>
</dbReference>
<dbReference type="SUPFAM" id="SSF51905">
    <property type="entry name" value="FAD/NAD(P)-binding domain"/>
    <property type="match status" value="1"/>
</dbReference>
<name>A0ABR2XGR5_9PEZI</name>
<protein>
    <submittedName>
        <fullName evidence="3">Glucose-methanol-choline oxidoreductase N-terminal domain-containing protein</fullName>
    </submittedName>
</protein>
<dbReference type="PROSITE" id="PS00624">
    <property type="entry name" value="GMC_OXRED_2"/>
    <property type="match status" value="1"/>
</dbReference>
<dbReference type="Gene3D" id="3.50.50.60">
    <property type="entry name" value="FAD/NAD(P)-binding domain"/>
    <property type="match status" value="1"/>
</dbReference>
<dbReference type="InterPro" id="IPR036188">
    <property type="entry name" value="FAD/NAD-bd_sf"/>
</dbReference>
<comment type="similarity">
    <text evidence="1">Belongs to the GMC oxidoreductase family.</text>
</comment>
<dbReference type="InterPro" id="IPR007867">
    <property type="entry name" value="GMC_OxRtase_C"/>
</dbReference>
<dbReference type="InterPro" id="IPR000172">
    <property type="entry name" value="GMC_OxRdtase_N"/>
</dbReference>
<reference evidence="3 4" key="1">
    <citation type="submission" date="2024-02" db="EMBL/GenBank/DDBJ databases">
        <title>First draft genome assembly of two strains of Seiridium cardinale.</title>
        <authorList>
            <person name="Emiliani G."/>
            <person name="Scali E."/>
        </authorList>
    </citation>
    <scope>NUCLEOTIDE SEQUENCE [LARGE SCALE GENOMIC DNA]</scope>
    <source>
        <strain evidence="3 4">BM-138-000479</strain>
    </source>
</reference>
<dbReference type="PIRSF" id="PIRSF000137">
    <property type="entry name" value="Alcohol_oxidase"/>
    <property type="match status" value="1"/>
</dbReference>
<sequence>MPADKFDFIIIGAGPSGSSLASRLAHQKSKPSVLLLEAGGKNDDPAFAIASERHLFWAKNGLQLDYGYKTIPQTALNGRQLSYHRGKGLGGSSATNLGLWDYGSKPEYDEWARLVGSSDWLWENVSQRMKKLENHCDATPSKFHKYVHAEPGSHGTGGPVNVQLGSAWDKFLPRILEAVEDHGFALNPDVNSDQCIGFGIPPSTVVGASRVTAANAYLTDRPENLTILTHSTAARIIFENKRAIGVEVVQDSHYANKEVFLCSGSIDTPKLLLLSGVGPAEQLATLGIPVILDQPAIGQNLNDHPMIRIAAKVDMVAADLPIHEEVHTGIRKEGLEKQVTPVSEDVVGTCHGYCKLDLASCPEFKDIDPTMQKHLSDPLTPAFELVSRITPIPQAEGFLWNATVVIMNSLSRGRVFLRSRNVNDPPEVDLNFLAEPIDIWATTAAVRESVRLLTDSKVIPTDGLAVGPKSCNNVDILEFIRSNLSHLWHACGTIKMGKESDPSTCVTPDFRVVGLSGLRVVDMSVVPIIPSNHTQSTAYLIGETAADKIIAEYNLDI</sequence>
<evidence type="ECO:0000256" key="1">
    <source>
        <dbReference type="ARBA" id="ARBA00010790"/>
    </source>
</evidence>
<dbReference type="Pfam" id="PF05199">
    <property type="entry name" value="GMC_oxred_C"/>
    <property type="match status" value="1"/>
</dbReference>
<evidence type="ECO:0000313" key="3">
    <source>
        <dbReference type="EMBL" id="KAK9772978.1"/>
    </source>
</evidence>
<dbReference type="PANTHER" id="PTHR11552">
    <property type="entry name" value="GLUCOSE-METHANOL-CHOLINE GMC OXIDOREDUCTASE"/>
    <property type="match status" value="1"/>
</dbReference>
<organism evidence="3 4">
    <name type="scientific">Seiridium cardinale</name>
    <dbReference type="NCBI Taxonomy" id="138064"/>
    <lineage>
        <taxon>Eukaryota</taxon>
        <taxon>Fungi</taxon>
        <taxon>Dikarya</taxon>
        <taxon>Ascomycota</taxon>
        <taxon>Pezizomycotina</taxon>
        <taxon>Sordariomycetes</taxon>
        <taxon>Xylariomycetidae</taxon>
        <taxon>Amphisphaeriales</taxon>
        <taxon>Sporocadaceae</taxon>
        <taxon>Seiridium</taxon>
    </lineage>
</organism>
<keyword evidence="4" id="KW-1185">Reference proteome</keyword>
<dbReference type="Pfam" id="PF00732">
    <property type="entry name" value="GMC_oxred_N"/>
    <property type="match status" value="1"/>
</dbReference>
<accession>A0ABR2XGR5</accession>
<dbReference type="InterPro" id="IPR012132">
    <property type="entry name" value="GMC_OxRdtase"/>
</dbReference>
<proteinExistence type="inferred from homology"/>
<dbReference type="EMBL" id="JARVKM010000055">
    <property type="protein sequence ID" value="KAK9772978.1"/>
    <property type="molecule type" value="Genomic_DNA"/>
</dbReference>